<gene>
    <name evidence="2" type="ORF">EV644_12431</name>
</gene>
<reference evidence="2 3" key="1">
    <citation type="journal article" date="2015" name="Stand. Genomic Sci.">
        <title>Genomic Encyclopedia of Bacterial and Archaeal Type Strains, Phase III: the genomes of soil and plant-associated and newly described type strains.</title>
        <authorList>
            <person name="Whitman W.B."/>
            <person name="Woyke T."/>
            <person name="Klenk H.P."/>
            <person name="Zhou Y."/>
            <person name="Lilburn T.G."/>
            <person name="Beck B.J."/>
            <person name="De Vos P."/>
            <person name="Vandamme P."/>
            <person name="Eisen J.A."/>
            <person name="Garrity G."/>
            <person name="Hugenholtz P."/>
            <person name="Kyrpides N.C."/>
        </authorList>
    </citation>
    <scope>NUCLEOTIDE SEQUENCE [LARGE SCALE GENOMIC DNA]</scope>
    <source>
        <strain evidence="2 3">VKM Ac-2538</strain>
    </source>
</reference>
<evidence type="ECO:0000313" key="3">
    <source>
        <dbReference type="Proteomes" id="UP000295818"/>
    </source>
</evidence>
<comment type="caution">
    <text evidence="2">The sequence shown here is derived from an EMBL/GenBank/DDBJ whole genome shotgun (WGS) entry which is preliminary data.</text>
</comment>
<dbReference type="RefSeq" id="WP_158293036.1">
    <property type="nucleotide sequence ID" value="NZ_SLWM01000024.1"/>
</dbReference>
<organism evidence="2 3">
    <name type="scientific">Kribbella orskensis</name>
    <dbReference type="NCBI Taxonomy" id="2512216"/>
    <lineage>
        <taxon>Bacteria</taxon>
        <taxon>Bacillati</taxon>
        <taxon>Actinomycetota</taxon>
        <taxon>Actinomycetes</taxon>
        <taxon>Propionibacteriales</taxon>
        <taxon>Kribbellaceae</taxon>
        <taxon>Kribbella</taxon>
    </lineage>
</organism>
<sequence>MSVHVDELHTDLAASGSLQAPADEPEAPWVPEIRWQEARCRSDWLARRVSAVDFDD</sequence>
<evidence type="ECO:0000313" key="2">
    <source>
        <dbReference type="EMBL" id="TCO12907.1"/>
    </source>
</evidence>
<evidence type="ECO:0000256" key="1">
    <source>
        <dbReference type="SAM" id="MobiDB-lite"/>
    </source>
</evidence>
<proteinExistence type="predicted"/>
<feature type="compositionally biased region" description="Basic and acidic residues" evidence="1">
    <location>
        <begin position="1"/>
        <end position="10"/>
    </location>
</feature>
<name>A0ABY2BA32_9ACTN</name>
<dbReference type="Proteomes" id="UP000295818">
    <property type="component" value="Unassembled WGS sequence"/>
</dbReference>
<protein>
    <submittedName>
        <fullName evidence="2">Uncharacterized protein</fullName>
    </submittedName>
</protein>
<keyword evidence="3" id="KW-1185">Reference proteome</keyword>
<feature type="region of interest" description="Disordered" evidence="1">
    <location>
        <begin position="1"/>
        <end position="29"/>
    </location>
</feature>
<accession>A0ABY2BA32</accession>
<dbReference type="EMBL" id="SLWM01000024">
    <property type="protein sequence ID" value="TCO12907.1"/>
    <property type="molecule type" value="Genomic_DNA"/>
</dbReference>